<sequence>MSAHSITGSKQTALVLTPPLAERGAVDIGKVNVMLIGLIVVILCGLLLKEEGNSGFSNQVMQLQTQVVSEVAREEIPAPAAQENVTVEPTPAQATPVKPAQKLISKKPKKIKEEQQMVELEPAVSPVVETHTSAPLPVVEPVAQKEPQKKMLVFNLWSVSELRLRRAYTTFMNDSSISAHALEARKKDYLNFVNQRTKKCGELDNKFAGNINTVEKLTFSKGDMDILECHTAENNAELDTLNTAYGAH</sequence>
<protein>
    <submittedName>
        <fullName evidence="2">Uncharacterized protein</fullName>
    </submittedName>
</protein>
<proteinExistence type="predicted"/>
<dbReference type="EMBL" id="CP040946">
    <property type="protein sequence ID" value="QDC44991.1"/>
    <property type="molecule type" value="Genomic_DNA"/>
</dbReference>
<dbReference type="KEGG" id="mmec:FIU01_10990"/>
<reference evidence="3" key="1">
    <citation type="journal article" date="2019" name="ISME J.">
        <title>Evolution in action: habitat transition from sediment to the pelagial leads to genome streamlining in Methylophilaceae.</title>
        <authorList>
            <person name="Salcher M."/>
            <person name="Schaefle D."/>
            <person name="Kaspar M."/>
            <person name="Neuenschwander S.M."/>
            <person name="Ghai R."/>
        </authorList>
    </citation>
    <scope>NUCLEOTIDE SEQUENCE [LARGE SCALE GENOMIC DNA]</scope>
    <source>
        <strain evidence="3">MMS-M-51</strain>
    </source>
</reference>
<keyword evidence="3" id="KW-1185">Reference proteome</keyword>
<gene>
    <name evidence="2" type="ORF">FIU01_10990</name>
</gene>
<dbReference type="AlphaFoldDB" id="A0A5B8CUK7"/>
<evidence type="ECO:0000313" key="3">
    <source>
        <dbReference type="Proteomes" id="UP000311008"/>
    </source>
</evidence>
<name>A0A5B8CUK7_9PROT</name>
<dbReference type="RefSeq" id="WP_140004318.1">
    <property type="nucleotide sequence ID" value="NZ_CP040946.1"/>
</dbReference>
<evidence type="ECO:0000256" key="1">
    <source>
        <dbReference type="SAM" id="MobiDB-lite"/>
    </source>
</evidence>
<feature type="region of interest" description="Disordered" evidence="1">
    <location>
        <begin position="80"/>
        <end position="102"/>
    </location>
</feature>
<dbReference type="OrthoDB" id="8536970at2"/>
<accession>A0A5B8CUK7</accession>
<dbReference type="Proteomes" id="UP000311008">
    <property type="component" value="Chromosome"/>
</dbReference>
<evidence type="ECO:0000313" key="2">
    <source>
        <dbReference type="EMBL" id="QDC44991.1"/>
    </source>
</evidence>
<organism evidence="2 3">
    <name type="scientific">Methylophilus medardicus</name>
    <dbReference type="NCBI Taxonomy" id="2588534"/>
    <lineage>
        <taxon>Bacteria</taxon>
        <taxon>Pseudomonadati</taxon>
        <taxon>Pseudomonadota</taxon>
        <taxon>Betaproteobacteria</taxon>
        <taxon>Nitrosomonadales</taxon>
        <taxon>Methylophilaceae</taxon>
        <taxon>Methylophilus</taxon>
    </lineage>
</organism>